<feature type="region of interest" description="Disordered" evidence="1">
    <location>
        <begin position="1"/>
        <end position="29"/>
    </location>
</feature>
<feature type="compositionally biased region" description="Polar residues" evidence="1">
    <location>
        <begin position="9"/>
        <end position="21"/>
    </location>
</feature>
<comment type="caution">
    <text evidence="2">The sequence shown here is derived from an EMBL/GenBank/DDBJ whole genome shotgun (WGS) entry which is preliminary data.</text>
</comment>
<dbReference type="Proteomes" id="UP001390339">
    <property type="component" value="Unassembled WGS sequence"/>
</dbReference>
<gene>
    <name evidence="2" type="ORF">PGQ11_002858</name>
</gene>
<sequence>MTGAALMSSFAQAAPKTNASTPPERRGLLLLTPPASTERHVRSELSVEGFVRTIEGYRDSPPVTQPAPIKIPPGHFNQLSAALRSKPSLRPYVEDKLRLDYDAISGTLLVRMPTPIHDFFSASVADEIHEKLKRIAARDDAPGKFADDIRKGGSSRIILQEEDAKPVSQRHPDGQFQHRRAAYPGVVLEVSYSQDGKDLKKLAWQYIQLSNGDIKAVIGIDVNNAPNPSTVSLWRPNYVRDAGEDVLDVKQEVNSQPFQSSSGAPMNPTQELRLVLSDFATDELCDGLEAAELHITYARLAELLVQAQEMQTAREHVKDGGVRSSRKNKRRLPSSSPDRLLSEDETQFRFDEERAAEEATAADDDFRLPSKKKRS</sequence>
<dbReference type="EMBL" id="JAPCWZ010000003">
    <property type="protein sequence ID" value="KAK8872344.1"/>
    <property type="molecule type" value="Genomic_DNA"/>
</dbReference>
<protein>
    <submittedName>
        <fullName evidence="2">Telomere-associated recq-like helicase</fullName>
    </submittedName>
</protein>
<reference evidence="2 3" key="1">
    <citation type="journal article" date="2024" name="IMA Fungus">
        <title>Apiospora arundinis, a panoply of carbohydrate-active enzymes and secondary metabolites.</title>
        <authorList>
            <person name="Sorensen T."/>
            <person name="Petersen C."/>
            <person name="Muurmann A.T."/>
            <person name="Christiansen J.V."/>
            <person name="Brundto M.L."/>
            <person name="Overgaard C.K."/>
            <person name="Boysen A.T."/>
            <person name="Wollenberg R.D."/>
            <person name="Larsen T.O."/>
            <person name="Sorensen J.L."/>
            <person name="Nielsen K.L."/>
            <person name="Sondergaard T.E."/>
        </authorList>
    </citation>
    <scope>NUCLEOTIDE SEQUENCE [LARGE SCALE GENOMIC DNA]</scope>
    <source>
        <strain evidence="2 3">AAU 773</strain>
    </source>
</reference>
<feature type="compositionally biased region" description="Basic and acidic residues" evidence="1">
    <location>
        <begin position="340"/>
        <end position="357"/>
    </location>
</feature>
<organism evidence="2 3">
    <name type="scientific">Apiospora arundinis</name>
    <dbReference type="NCBI Taxonomy" id="335852"/>
    <lineage>
        <taxon>Eukaryota</taxon>
        <taxon>Fungi</taxon>
        <taxon>Dikarya</taxon>
        <taxon>Ascomycota</taxon>
        <taxon>Pezizomycotina</taxon>
        <taxon>Sordariomycetes</taxon>
        <taxon>Xylariomycetidae</taxon>
        <taxon>Amphisphaeriales</taxon>
        <taxon>Apiosporaceae</taxon>
        <taxon>Apiospora</taxon>
    </lineage>
</organism>
<evidence type="ECO:0000313" key="3">
    <source>
        <dbReference type="Proteomes" id="UP001390339"/>
    </source>
</evidence>
<proteinExistence type="predicted"/>
<accession>A0ABR2J3C9</accession>
<keyword evidence="3" id="KW-1185">Reference proteome</keyword>
<name>A0ABR2J3C9_9PEZI</name>
<feature type="region of interest" description="Disordered" evidence="1">
    <location>
        <begin position="314"/>
        <end position="375"/>
    </location>
</feature>
<evidence type="ECO:0000256" key="1">
    <source>
        <dbReference type="SAM" id="MobiDB-lite"/>
    </source>
</evidence>
<evidence type="ECO:0000313" key="2">
    <source>
        <dbReference type="EMBL" id="KAK8872344.1"/>
    </source>
</evidence>